<reference evidence="5" key="1">
    <citation type="submission" date="2016-10" db="EMBL/GenBank/DDBJ databases">
        <authorList>
            <person name="Varghese N."/>
            <person name="Submissions S."/>
        </authorList>
    </citation>
    <scope>NUCLEOTIDE SEQUENCE [LARGE SCALE GENOMIC DNA]</scope>
    <source>
        <strain evidence="5">DC30,IBRC 10041,KCTC 4046</strain>
    </source>
</reference>
<accession>A0A1H3FZ38</accession>
<dbReference type="RefSeq" id="WP_394327112.1">
    <property type="nucleotide sequence ID" value="NZ_FNPC01000002.1"/>
</dbReference>
<feature type="region of interest" description="Disordered" evidence="1">
    <location>
        <begin position="1"/>
        <end position="34"/>
    </location>
</feature>
<dbReference type="EMBL" id="FNPC01000002">
    <property type="protein sequence ID" value="SDX96251.1"/>
    <property type="molecule type" value="Genomic_DNA"/>
</dbReference>
<evidence type="ECO:0000259" key="3">
    <source>
        <dbReference type="Pfam" id="PF25938"/>
    </source>
</evidence>
<feature type="compositionally biased region" description="Basic and acidic residues" evidence="1">
    <location>
        <begin position="1"/>
        <end position="27"/>
    </location>
</feature>
<dbReference type="AlphaFoldDB" id="A0A1H3FZ38"/>
<evidence type="ECO:0000313" key="4">
    <source>
        <dbReference type="EMBL" id="SDX96251.1"/>
    </source>
</evidence>
<gene>
    <name evidence="4" type="ORF">SAMN05216564_102267</name>
</gene>
<sequence>MRVSPDEIHGVEVTTERTARVTDDDRVPGTPATPAARAKSAALWGLVGGFTFLVAIQGYRLVSAGGLPVGIGGTVLIAVAVAAVVTGIAYALEHRLRAKRRV</sequence>
<keyword evidence="2" id="KW-0812">Transmembrane</keyword>
<keyword evidence="2" id="KW-0472">Membrane</keyword>
<protein>
    <recommendedName>
        <fullName evidence="3">DUF7981 domain-containing protein</fullName>
    </recommendedName>
</protein>
<evidence type="ECO:0000313" key="5">
    <source>
        <dbReference type="Proteomes" id="UP000199079"/>
    </source>
</evidence>
<evidence type="ECO:0000256" key="1">
    <source>
        <dbReference type="SAM" id="MobiDB-lite"/>
    </source>
</evidence>
<organism evidence="4 5">
    <name type="scientific">Halopenitus persicus</name>
    <dbReference type="NCBI Taxonomy" id="1048396"/>
    <lineage>
        <taxon>Archaea</taxon>
        <taxon>Methanobacteriati</taxon>
        <taxon>Methanobacteriota</taxon>
        <taxon>Stenosarchaea group</taxon>
        <taxon>Halobacteria</taxon>
        <taxon>Halobacteriales</taxon>
        <taxon>Haloferacaceae</taxon>
        <taxon>Halopenitus</taxon>
    </lineage>
</organism>
<dbReference type="Pfam" id="PF25938">
    <property type="entry name" value="DUF7981"/>
    <property type="match status" value="1"/>
</dbReference>
<evidence type="ECO:0000256" key="2">
    <source>
        <dbReference type="SAM" id="Phobius"/>
    </source>
</evidence>
<keyword evidence="5" id="KW-1185">Reference proteome</keyword>
<feature type="transmembrane region" description="Helical" evidence="2">
    <location>
        <begin position="71"/>
        <end position="92"/>
    </location>
</feature>
<name>A0A1H3FZ38_9EURY</name>
<dbReference type="InterPro" id="IPR058287">
    <property type="entry name" value="DUF7981"/>
</dbReference>
<feature type="transmembrane region" description="Helical" evidence="2">
    <location>
        <begin position="41"/>
        <end position="59"/>
    </location>
</feature>
<proteinExistence type="predicted"/>
<dbReference type="Proteomes" id="UP000199079">
    <property type="component" value="Unassembled WGS sequence"/>
</dbReference>
<feature type="domain" description="DUF7981" evidence="3">
    <location>
        <begin position="36"/>
        <end position="101"/>
    </location>
</feature>
<keyword evidence="2" id="KW-1133">Transmembrane helix</keyword>